<reference evidence="3 4" key="1">
    <citation type="submission" date="2024-08" db="EMBL/GenBank/DDBJ databases">
        <authorList>
            <person name="Cucini C."/>
            <person name="Frati F."/>
        </authorList>
    </citation>
    <scope>NUCLEOTIDE SEQUENCE [LARGE SCALE GENOMIC DNA]</scope>
</reference>
<sequence>MTTYANLHPKYIFGLNSSCKGTNCYFVESNQIIYPAGNTVAILSLDSKSQTFLHGAEKYRGVSALTVSANRVYAAIGQIAEKPEITIFDLKTNKKRKALQVPDQNVSEFVSLAFTSDNLHLGALTGAPDYNFVLWKWDRNRLVTTVKATGGSGPVYEISTSPVDNNVMCAVGNACFRFYRLNESHLKPYGFQRGDAHHFLCHAWYKNDKVIAGTASGTLLLFERGDYRHDIQIKNVKNEITGTLLEKKSYRFKASPTDAGLQSQIVQMKADPFERAVSPYLGTEITAITCCSKGFAVAYGVGNVIVFEEQSTYQSVDDHYKQLYVIRIPHDTSEAEDRVIKTLAISPNEEVIIATTFNCNIYSFSLSTAEIKEPEEMLFELANSSYHFGAILSLDCAIRKSLVVTCGIDKFIRVWNFLTMTQEAAREFAEDIYCVSIHPTGLFVLAGCVDKVRMYTILINDIRELKEWPIRMCKELRFSNGGHLFAVANGNILQTYSTATLENISSMKGHSNKIKRITWTQDDYKVITAGADGAIYEWDIQSCKRTADVVERGIQLISVVVAPDNKTHFAVNANKFIKEIQIYEGMILKELDLGLTPTSIALSRSGKILLAGFSDGTVRAFRQPLTYAGEWSDYRMHNAAITGLHCTYDEIFCVSTAADNSICFWKMTDAEGRVAKLEKDLNYATEILVTKQDLEERQVAINELQQRFGELKLEMDYALKRKDMLYQEEIKELNSKFTTEVARLSTDIAEITKEKEKNTVEYNTYLKEVAQQHKSQIENTEAHFNTKLISEFEKYNALQNLLESTIQEYEDRLIKLEADRSNAIEELIDYFEGKIKDKNSALEQAFNDAQAQMAESDEMKRQIEEDADQEILEMTTNYERKLRHERDMNAKLKGESGIMRKKFQTMQKDIEEQKNEVQRLMTECAKYNNLIKMTEKDVVTLQKALVDKDLAVANKDKHIAELMKTNSDLEKFKFVLEYRIRELRKLLEPKDREIIYLKQQNADMETELESTIFVRNGLQLQVSELKNKLRMTDQERNKEKRLRMRSLVLVERMRNYLTRAMSVVADHRALKHVVKAMYTKYGNATKADKAGSAEQEAICELVRQRNHLEISLTSVKRKLSKDAQFTRSEQLKIMHENLLLVYEINNLRRELKNARDRLNQYETSLGLNQASHATEAAEMRYKLQTAIEDRDDIDIAHENILEMKDNMIHAQQEEIDTLSTKILKVNEYILDTARPTTGMPGPAVDHIKSVLSSNAFQKLSE</sequence>
<keyword evidence="2" id="KW-0175">Coiled coil</keyword>
<dbReference type="EMBL" id="CAXLJM020000034">
    <property type="protein sequence ID" value="CAL8103442.1"/>
    <property type="molecule type" value="Genomic_DNA"/>
</dbReference>
<dbReference type="SUPFAM" id="SSF50998">
    <property type="entry name" value="Quinoprotein alcohol dehydrogenase-like"/>
    <property type="match status" value="2"/>
</dbReference>
<evidence type="ECO:0000256" key="1">
    <source>
        <dbReference type="PROSITE-ProRule" id="PRU00221"/>
    </source>
</evidence>
<dbReference type="PANTHER" id="PTHR32215">
    <property type="entry name" value="CILIA- AND FLAGELLA-ASSOCIATED PROTEIN 57"/>
    <property type="match status" value="1"/>
</dbReference>
<dbReference type="PANTHER" id="PTHR32215:SF0">
    <property type="entry name" value="CILIA- AND FLAGELLA-ASSOCIATED PROTEIN 57"/>
    <property type="match status" value="1"/>
</dbReference>
<feature type="repeat" description="WD" evidence="1">
    <location>
        <begin position="507"/>
        <end position="548"/>
    </location>
</feature>
<evidence type="ECO:0000313" key="3">
    <source>
        <dbReference type="EMBL" id="CAL8103442.1"/>
    </source>
</evidence>
<accession>A0ABP1QHF3</accession>
<dbReference type="PROSITE" id="PS50082">
    <property type="entry name" value="WD_REPEATS_2"/>
    <property type="match status" value="1"/>
</dbReference>
<dbReference type="Proteomes" id="UP001642540">
    <property type="component" value="Unassembled WGS sequence"/>
</dbReference>
<dbReference type="SMART" id="SM00320">
    <property type="entry name" value="WD40"/>
    <property type="match status" value="7"/>
</dbReference>
<proteinExistence type="predicted"/>
<feature type="coiled-coil region" evidence="2">
    <location>
        <begin position="903"/>
        <end position="937"/>
    </location>
</feature>
<keyword evidence="4" id="KW-1185">Reference proteome</keyword>
<dbReference type="InterPro" id="IPR015943">
    <property type="entry name" value="WD40/YVTN_repeat-like_dom_sf"/>
</dbReference>
<dbReference type="Pfam" id="PF00400">
    <property type="entry name" value="WD40"/>
    <property type="match status" value="1"/>
</dbReference>
<dbReference type="InterPro" id="IPR011047">
    <property type="entry name" value="Quinoprotein_ADH-like_sf"/>
</dbReference>
<feature type="coiled-coil region" evidence="2">
    <location>
        <begin position="1137"/>
        <end position="1164"/>
    </location>
</feature>
<evidence type="ECO:0000313" key="4">
    <source>
        <dbReference type="Proteomes" id="UP001642540"/>
    </source>
</evidence>
<dbReference type="PROSITE" id="PS50294">
    <property type="entry name" value="WD_REPEATS_REGION"/>
    <property type="match status" value="1"/>
</dbReference>
<evidence type="ECO:0008006" key="5">
    <source>
        <dbReference type="Google" id="ProtNLM"/>
    </source>
</evidence>
<protein>
    <recommendedName>
        <fullName evidence="5">Cilia-and flagella-associated protein 57</fullName>
    </recommendedName>
</protein>
<gene>
    <name evidence="3" type="ORF">ODALV1_LOCUS11448</name>
</gene>
<evidence type="ECO:0000256" key="2">
    <source>
        <dbReference type="SAM" id="Coils"/>
    </source>
</evidence>
<name>A0ABP1QHF3_9HEXA</name>
<organism evidence="3 4">
    <name type="scientific">Orchesella dallaii</name>
    <dbReference type="NCBI Taxonomy" id="48710"/>
    <lineage>
        <taxon>Eukaryota</taxon>
        <taxon>Metazoa</taxon>
        <taxon>Ecdysozoa</taxon>
        <taxon>Arthropoda</taxon>
        <taxon>Hexapoda</taxon>
        <taxon>Collembola</taxon>
        <taxon>Entomobryomorpha</taxon>
        <taxon>Entomobryoidea</taxon>
        <taxon>Orchesellidae</taxon>
        <taxon>Orchesellinae</taxon>
        <taxon>Orchesella</taxon>
    </lineage>
</organism>
<comment type="caution">
    <text evidence="3">The sequence shown here is derived from an EMBL/GenBank/DDBJ whole genome shotgun (WGS) entry which is preliminary data.</text>
</comment>
<feature type="coiled-coil region" evidence="2">
    <location>
        <begin position="694"/>
        <end position="721"/>
    </location>
</feature>
<dbReference type="InterPro" id="IPR001680">
    <property type="entry name" value="WD40_rpt"/>
</dbReference>
<feature type="coiled-coil region" evidence="2">
    <location>
        <begin position="792"/>
        <end position="866"/>
    </location>
</feature>
<keyword evidence="1" id="KW-0853">WD repeat</keyword>
<dbReference type="Gene3D" id="2.130.10.10">
    <property type="entry name" value="YVTN repeat-like/Quinoprotein amine dehydrogenase"/>
    <property type="match status" value="2"/>
</dbReference>
<feature type="coiled-coil region" evidence="2">
    <location>
        <begin position="1015"/>
        <end position="1042"/>
    </location>
</feature>
<dbReference type="InterPro" id="IPR052993">
    <property type="entry name" value="CFA-57"/>
</dbReference>